<keyword evidence="5" id="KW-1185">Reference proteome</keyword>
<dbReference type="Gene3D" id="1.25.40.420">
    <property type="match status" value="1"/>
</dbReference>
<dbReference type="EMBL" id="BFEA01000446">
    <property type="protein sequence ID" value="GBG83627.1"/>
    <property type="molecule type" value="Genomic_DNA"/>
</dbReference>
<dbReference type="InterPro" id="IPR051481">
    <property type="entry name" value="BTB-POZ/Galectin-3-binding"/>
</dbReference>
<dbReference type="Gene3D" id="3.30.710.10">
    <property type="entry name" value="Potassium Channel Kv1.1, Chain A"/>
    <property type="match status" value="1"/>
</dbReference>
<dbReference type="PANTHER" id="PTHR24410">
    <property type="entry name" value="HL07962P-RELATED"/>
    <property type="match status" value="1"/>
</dbReference>
<evidence type="ECO:0000256" key="1">
    <source>
        <dbReference type="ARBA" id="ARBA00002668"/>
    </source>
</evidence>
<protein>
    <recommendedName>
        <fullName evidence="3">BTB domain-containing protein</fullName>
    </recommendedName>
</protein>
<dbReference type="InterPro" id="IPR000210">
    <property type="entry name" value="BTB/POZ_dom"/>
</dbReference>
<dbReference type="PROSITE" id="PS50097">
    <property type="entry name" value="BTB"/>
    <property type="match status" value="1"/>
</dbReference>
<organism evidence="4 5">
    <name type="scientific">Chara braunii</name>
    <name type="common">Braun's stonewort</name>
    <dbReference type="NCBI Taxonomy" id="69332"/>
    <lineage>
        <taxon>Eukaryota</taxon>
        <taxon>Viridiplantae</taxon>
        <taxon>Streptophyta</taxon>
        <taxon>Charophyceae</taxon>
        <taxon>Charales</taxon>
        <taxon>Characeae</taxon>
        <taxon>Chara</taxon>
    </lineage>
</organism>
<dbReference type="STRING" id="69332.A0A388LMS7"/>
<sequence length="367" mass="40227">MGQQGDHPSDHISTESDVQILKLLACNFVNKDKQIVLGGTFEGNDMHAEDRGSSKFIPIDRLQADGFVVADTLIVGAGISRAQWSSLGASVDENCMIELPVIDAGMSNCSRFFNKQAMSDVEVIASTGERFYGHRIVLAQQSRPFCALFEKAEGQEGNRQVQLLEANGTVLGAFLKYLYGCSAQVDVKNIVGLCTLAERFEVDKLHAICLSEIRRYFEIPKVTFKDTCEFVNLGLEDIHRMVSSQLRPISEKVLIDAILKWAGQVPERLLHLESLMLNVTFHALSAKEMIEVRRLPVVSQSTALMNLLLDAYEALWASHCGVVDLLNASLVHDGDVGGNARGQQASLPMPVLDGPVLDERGAGALRT</sequence>
<evidence type="ECO:0000313" key="4">
    <source>
        <dbReference type="EMBL" id="GBG83627.1"/>
    </source>
</evidence>
<dbReference type="Gramene" id="GBG83627">
    <property type="protein sequence ID" value="GBG83627"/>
    <property type="gene ID" value="CBR_g37431"/>
</dbReference>
<dbReference type="AlphaFoldDB" id="A0A388LMS7"/>
<dbReference type="SUPFAM" id="SSF54695">
    <property type="entry name" value="POZ domain"/>
    <property type="match status" value="1"/>
</dbReference>
<comment type="function">
    <text evidence="1">May act as a substrate-specific adapter of an E3 ubiquitin-protein ligase complex (CUL3-RBX1-BTB) which mediates the ubiquitination and subsequent proteasomal degradation of target proteins.</text>
</comment>
<dbReference type="SMART" id="SM00875">
    <property type="entry name" value="BACK"/>
    <property type="match status" value="1"/>
</dbReference>
<dbReference type="SMART" id="SM00225">
    <property type="entry name" value="BTB"/>
    <property type="match status" value="1"/>
</dbReference>
<accession>A0A388LMS7</accession>
<dbReference type="OrthoDB" id="6359816at2759"/>
<proteinExistence type="predicted"/>
<reference evidence="4 5" key="1">
    <citation type="journal article" date="2018" name="Cell">
        <title>The Chara Genome: Secondary Complexity and Implications for Plant Terrestrialization.</title>
        <authorList>
            <person name="Nishiyama T."/>
            <person name="Sakayama H."/>
            <person name="Vries J.D."/>
            <person name="Buschmann H."/>
            <person name="Saint-Marcoux D."/>
            <person name="Ullrich K.K."/>
            <person name="Haas F.B."/>
            <person name="Vanderstraeten L."/>
            <person name="Becker D."/>
            <person name="Lang D."/>
            <person name="Vosolsobe S."/>
            <person name="Rombauts S."/>
            <person name="Wilhelmsson P.K.I."/>
            <person name="Janitza P."/>
            <person name="Kern R."/>
            <person name="Heyl A."/>
            <person name="Rumpler F."/>
            <person name="Villalobos L.I.A.C."/>
            <person name="Clay J.M."/>
            <person name="Skokan R."/>
            <person name="Toyoda A."/>
            <person name="Suzuki Y."/>
            <person name="Kagoshima H."/>
            <person name="Schijlen E."/>
            <person name="Tajeshwar N."/>
            <person name="Catarino B."/>
            <person name="Hetherington A.J."/>
            <person name="Saltykova A."/>
            <person name="Bonnot C."/>
            <person name="Breuninger H."/>
            <person name="Symeonidi A."/>
            <person name="Radhakrishnan G.V."/>
            <person name="Van Nieuwerburgh F."/>
            <person name="Deforce D."/>
            <person name="Chang C."/>
            <person name="Karol K.G."/>
            <person name="Hedrich R."/>
            <person name="Ulvskov P."/>
            <person name="Glockner G."/>
            <person name="Delwiche C.F."/>
            <person name="Petrasek J."/>
            <person name="Van de Peer Y."/>
            <person name="Friml J."/>
            <person name="Beilby M."/>
            <person name="Dolan L."/>
            <person name="Kohara Y."/>
            <person name="Sugano S."/>
            <person name="Fujiyama A."/>
            <person name="Delaux P.-M."/>
            <person name="Quint M."/>
            <person name="TheiBen G."/>
            <person name="Hagemann M."/>
            <person name="Harholt J."/>
            <person name="Dunand C."/>
            <person name="Zachgo S."/>
            <person name="Langdale J."/>
            <person name="Maumus F."/>
            <person name="Straeten D.V.D."/>
            <person name="Gould S.B."/>
            <person name="Rensing S.A."/>
        </authorList>
    </citation>
    <scope>NUCLEOTIDE SEQUENCE [LARGE SCALE GENOMIC DNA]</scope>
    <source>
        <strain evidence="4 5">S276</strain>
    </source>
</reference>
<evidence type="ECO:0000313" key="5">
    <source>
        <dbReference type="Proteomes" id="UP000265515"/>
    </source>
</evidence>
<comment type="caution">
    <text evidence="4">The sequence shown here is derived from an EMBL/GenBank/DDBJ whole genome shotgun (WGS) entry which is preliminary data.</text>
</comment>
<gene>
    <name evidence="4" type="ORF">CBR_g37431</name>
</gene>
<dbReference type="PANTHER" id="PTHR24410:SF23">
    <property type="entry name" value="BTB DOMAIN-CONTAINING PROTEIN-RELATED"/>
    <property type="match status" value="1"/>
</dbReference>
<dbReference type="InterPro" id="IPR011333">
    <property type="entry name" value="SKP1/BTB/POZ_sf"/>
</dbReference>
<comment type="pathway">
    <text evidence="2">Protein modification; protein ubiquitination.</text>
</comment>
<evidence type="ECO:0000256" key="2">
    <source>
        <dbReference type="ARBA" id="ARBA00004906"/>
    </source>
</evidence>
<feature type="domain" description="BTB" evidence="3">
    <location>
        <begin position="119"/>
        <end position="187"/>
    </location>
</feature>
<dbReference type="Proteomes" id="UP000265515">
    <property type="component" value="Unassembled WGS sequence"/>
</dbReference>
<dbReference type="CDD" id="cd18186">
    <property type="entry name" value="BTB_POZ_ZBTB_KLHL-like"/>
    <property type="match status" value="1"/>
</dbReference>
<dbReference type="Pfam" id="PF00651">
    <property type="entry name" value="BTB"/>
    <property type="match status" value="1"/>
</dbReference>
<dbReference type="InterPro" id="IPR011705">
    <property type="entry name" value="BACK"/>
</dbReference>
<evidence type="ECO:0000259" key="3">
    <source>
        <dbReference type="PROSITE" id="PS50097"/>
    </source>
</evidence>
<name>A0A388LMS7_CHABU</name>